<gene>
    <name evidence="3" type="ORF">CRV06_08445</name>
</gene>
<dbReference type="Pfam" id="PF02639">
    <property type="entry name" value="DUF188"/>
    <property type="match status" value="1"/>
</dbReference>
<name>A0A4Q0Y166_9BACT</name>
<evidence type="ECO:0000313" key="4">
    <source>
        <dbReference type="Proteomes" id="UP000290191"/>
    </source>
</evidence>
<sequence length="152" mass="17306">MMTLYVDADAFPNLLKPILFKAIKRLNLKTVVISNKKVTIGNSSLINYIIVELGADEADNKIVELIKENDLAITADIPLANRIIEKKAHAIDHRGELFTEDNIKEYLAMRNLMQELRDSGEITKGPKPFSKNDVQKFANQLNMFLQKYCKVQ</sequence>
<protein>
    <recommendedName>
        <fullName evidence="2">UPF0178 protein CRV06_08445</fullName>
    </recommendedName>
</protein>
<evidence type="ECO:0000256" key="1">
    <source>
        <dbReference type="ARBA" id="ARBA00008522"/>
    </source>
</evidence>
<comment type="caution">
    <text evidence="3">The sequence shown here is derived from an EMBL/GenBank/DDBJ whole genome shotgun (WGS) entry which is preliminary data.</text>
</comment>
<evidence type="ECO:0000256" key="2">
    <source>
        <dbReference type="HAMAP-Rule" id="MF_00489"/>
    </source>
</evidence>
<dbReference type="OrthoDB" id="9798918at2"/>
<dbReference type="PANTHER" id="PTHR35146">
    <property type="entry name" value="UPF0178 PROTEIN YAII"/>
    <property type="match status" value="1"/>
</dbReference>
<dbReference type="Proteomes" id="UP000290191">
    <property type="component" value="Unassembled WGS sequence"/>
</dbReference>
<dbReference type="NCBIfam" id="NF001095">
    <property type="entry name" value="PRK00124.1"/>
    <property type="match status" value="1"/>
</dbReference>
<dbReference type="PANTHER" id="PTHR35146:SF1">
    <property type="entry name" value="UPF0178 PROTEIN YAII"/>
    <property type="match status" value="1"/>
</dbReference>
<proteinExistence type="inferred from homology"/>
<dbReference type="AlphaFoldDB" id="A0A4Q0Y166"/>
<dbReference type="STRING" id="877500.GCA_000935065_01850"/>
<dbReference type="InterPro" id="IPR003791">
    <property type="entry name" value="UPF0178"/>
</dbReference>
<organism evidence="3 4">
    <name type="scientific">Halarcobacter anaerophilus</name>
    <dbReference type="NCBI Taxonomy" id="877500"/>
    <lineage>
        <taxon>Bacteria</taxon>
        <taxon>Pseudomonadati</taxon>
        <taxon>Campylobacterota</taxon>
        <taxon>Epsilonproteobacteria</taxon>
        <taxon>Campylobacterales</taxon>
        <taxon>Arcobacteraceae</taxon>
        <taxon>Halarcobacter</taxon>
    </lineage>
</organism>
<reference evidence="3 4" key="1">
    <citation type="submission" date="2017-10" db="EMBL/GenBank/DDBJ databases">
        <title>Genomics of the genus Arcobacter.</title>
        <authorList>
            <person name="Perez-Cataluna A."/>
            <person name="Figueras M.J."/>
        </authorList>
    </citation>
    <scope>NUCLEOTIDE SEQUENCE [LARGE SCALE GENOMIC DNA]</scope>
    <source>
        <strain evidence="3 4">DSM 24636</strain>
    </source>
</reference>
<evidence type="ECO:0000313" key="3">
    <source>
        <dbReference type="EMBL" id="RXJ62854.1"/>
    </source>
</evidence>
<accession>A0A4Q0Y166</accession>
<dbReference type="CDD" id="cd18720">
    <property type="entry name" value="PIN_YqxD-like"/>
    <property type="match status" value="1"/>
</dbReference>
<comment type="similarity">
    <text evidence="1 2">Belongs to the UPF0178 family.</text>
</comment>
<dbReference type="HAMAP" id="MF_00489">
    <property type="entry name" value="UPF0178"/>
    <property type="match status" value="1"/>
</dbReference>
<dbReference type="EMBL" id="PDKO01000006">
    <property type="protein sequence ID" value="RXJ62854.1"/>
    <property type="molecule type" value="Genomic_DNA"/>
</dbReference>
<keyword evidence="4" id="KW-1185">Reference proteome</keyword>